<reference evidence="7 8" key="1">
    <citation type="submission" date="2023-04" db="EMBL/GenBank/DDBJ databases">
        <title>Streptomyces chengmaiensis sp. nov. isolated from the stem of mangrove plant in Hainan.</title>
        <authorList>
            <person name="Huang X."/>
            <person name="Zhou S."/>
            <person name="Chu X."/>
            <person name="Xie Y."/>
            <person name="Lin Y."/>
        </authorList>
    </citation>
    <scope>NUCLEOTIDE SEQUENCE [LARGE SCALE GENOMIC DNA]</scope>
    <source>
        <strain evidence="7 8">HNM0663</strain>
    </source>
</reference>
<evidence type="ECO:0000256" key="5">
    <source>
        <dbReference type="PROSITE-ProRule" id="PRU00335"/>
    </source>
</evidence>
<evidence type="ECO:0000259" key="6">
    <source>
        <dbReference type="PROSITE" id="PS50977"/>
    </source>
</evidence>
<evidence type="ECO:0000256" key="4">
    <source>
        <dbReference type="ARBA" id="ARBA00023163"/>
    </source>
</evidence>
<keyword evidence="3 5" id="KW-0238">DNA-binding</keyword>
<organism evidence="7 8">
    <name type="scientific">Streptomyces chengmaiensis</name>
    <dbReference type="NCBI Taxonomy" id="3040919"/>
    <lineage>
        <taxon>Bacteria</taxon>
        <taxon>Bacillati</taxon>
        <taxon>Actinomycetota</taxon>
        <taxon>Actinomycetes</taxon>
        <taxon>Kitasatosporales</taxon>
        <taxon>Streptomycetaceae</taxon>
        <taxon>Streptomyces</taxon>
    </lineage>
</organism>
<dbReference type="PANTHER" id="PTHR30055">
    <property type="entry name" value="HTH-TYPE TRANSCRIPTIONAL REGULATOR RUTR"/>
    <property type="match status" value="1"/>
</dbReference>
<comment type="caution">
    <text evidence="7">The sequence shown here is derived from an EMBL/GenBank/DDBJ whole genome shotgun (WGS) entry which is preliminary data.</text>
</comment>
<dbReference type="RefSeq" id="WP_279928593.1">
    <property type="nucleotide sequence ID" value="NZ_JARWBG010000015.1"/>
</dbReference>
<dbReference type="EMBL" id="JARWBG010000015">
    <property type="protein sequence ID" value="MDH2390153.1"/>
    <property type="molecule type" value="Genomic_DNA"/>
</dbReference>
<dbReference type="SUPFAM" id="SSF48498">
    <property type="entry name" value="Tetracyclin repressor-like, C-terminal domain"/>
    <property type="match status" value="1"/>
</dbReference>
<proteinExistence type="predicted"/>
<evidence type="ECO:0000256" key="1">
    <source>
        <dbReference type="ARBA" id="ARBA00022491"/>
    </source>
</evidence>
<dbReference type="InterPro" id="IPR036271">
    <property type="entry name" value="Tet_transcr_reg_TetR-rel_C_sf"/>
</dbReference>
<evidence type="ECO:0000313" key="7">
    <source>
        <dbReference type="EMBL" id="MDH2390153.1"/>
    </source>
</evidence>
<evidence type="ECO:0000313" key="8">
    <source>
        <dbReference type="Proteomes" id="UP001223144"/>
    </source>
</evidence>
<dbReference type="PANTHER" id="PTHR30055:SF234">
    <property type="entry name" value="HTH-TYPE TRANSCRIPTIONAL REGULATOR BETI"/>
    <property type="match status" value="1"/>
</dbReference>
<gene>
    <name evidence="7" type="ORF">QCN29_15410</name>
</gene>
<dbReference type="Proteomes" id="UP001223144">
    <property type="component" value="Unassembled WGS sequence"/>
</dbReference>
<dbReference type="InterPro" id="IPR039538">
    <property type="entry name" value="BetI_C"/>
</dbReference>
<feature type="domain" description="HTH tetR-type" evidence="6">
    <location>
        <begin position="8"/>
        <end position="68"/>
    </location>
</feature>
<dbReference type="PROSITE" id="PS50977">
    <property type="entry name" value="HTH_TETR_2"/>
    <property type="match status" value="1"/>
</dbReference>
<feature type="DNA-binding region" description="H-T-H motif" evidence="5">
    <location>
        <begin position="31"/>
        <end position="50"/>
    </location>
</feature>
<evidence type="ECO:0000256" key="3">
    <source>
        <dbReference type="ARBA" id="ARBA00023125"/>
    </source>
</evidence>
<dbReference type="InterPro" id="IPR009057">
    <property type="entry name" value="Homeodomain-like_sf"/>
</dbReference>
<keyword evidence="4" id="KW-0804">Transcription</keyword>
<accession>A0ABT6HPJ9</accession>
<evidence type="ECO:0000256" key="2">
    <source>
        <dbReference type="ARBA" id="ARBA00023015"/>
    </source>
</evidence>
<dbReference type="InterPro" id="IPR001647">
    <property type="entry name" value="HTH_TetR"/>
</dbReference>
<keyword evidence="2" id="KW-0805">Transcription regulation</keyword>
<keyword evidence="8" id="KW-1185">Reference proteome</keyword>
<name>A0ABT6HPJ9_9ACTN</name>
<dbReference type="Pfam" id="PF13977">
    <property type="entry name" value="TetR_C_6"/>
    <property type="match status" value="1"/>
</dbReference>
<dbReference type="PRINTS" id="PR00455">
    <property type="entry name" value="HTHTETR"/>
</dbReference>
<dbReference type="InterPro" id="IPR050109">
    <property type="entry name" value="HTH-type_TetR-like_transc_reg"/>
</dbReference>
<dbReference type="Pfam" id="PF00440">
    <property type="entry name" value="TetR_N"/>
    <property type="match status" value="1"/>
</dbReference>
<sequence>MPRQVDREARREEILAAAVRVFARCGYAGSRIEDIAREAGIAKGSVYLYFGSREELLRAAFEGLAARSEALLAEVGRRPGGAAARLELLVRSVMELLARERDLARVLLDVWSAGVRAPEWIDMAAFYRDYRAAVTALLTAGGERGAEPAVTPEAHAAVLVGAIEGCVLQALFDPTVDLAALVEPLVTLLVPSEEGGHTS</sequence>
<protein>
    <submittedName>
        <fullName evidence="7">TetR/AcrR family transcriptional regulator</fullName>
    </submittedName>
</protein>
<dbReference type="SUPFAM" id="SSF46689">
    <property type="entry name" value="Homeodomain-like"/>
    <property type="match status" value="1"/>
</dbReference>
<dbReference type="Gene3D" id="1.10.357.10">
    <property type="entry name" value="Tetracycline Repressor, domain 2"/>
    <property type="match status" value="1"/>
</dbReference>
<keyword evidence="1" id="KW-0678">Repressor</keyword>